<dbReference type="InterPro" id="IPR006162">
    <property type="entry name" value="Ppantetheine_attach_site"/>
</dbReference>
<dbReference type="SUPFAM" id="SSF55048">
    <property type="entry name" value="Probable ACP-binding domain of malonyl-CoA ACP transacylase"/>
    <property type="match status" value="1"/>
</dbReference>
<dbReference type="Gene3D" id="3.40.366.10">
    <property type="entry name" value="Malonyl-Coenzyme A Acyl Carrier Protein, domain 2"/>
    <property type="match status" value="2"/>
</dbReference>
<dbReference type="Pfam" id="PF08659">
    <property type="entry name" value="KR"/>
    <property type="match status" value="2"/>
</dbReference>
<evidence type="ECO:0000256" key="2">
    <source>
        <dbReference type="ARBA" id="ARBA00022553"/>
    </source>
</evidence>
<dbReference type="PANTHER" id="PTHR43775">
    <property type="entry name" value="FATTY ACID SYNTHASE"/>
    <property type="match status" value="1"/>
</dbReference>
<dbReference type="InterPro" id="IPR014030">
    <property type="entry name" value="Ketoacyl_synth_N"/>
</dbReference>
<dbReference type="PATRIC" id="fig|36816.3.peg.7827"/>
<dbReference type="GO" id="GO:0031177">
    <property type="term" value="F:phosphopantetheine binding"/>
    <property type="evidence" value="ECO:0007669"/>
    <property type="project" value="InterPro"/>
</dbReference>
<dbReference type="CDD" id="cd08952">
    <property type="entry name" value="KR_1_SDR_x"/>
    <property type="match status" value="2"/>
</dbReference>
<dbReference type="SMART" id="SM00827">
    <property type="entry name" value="PKS_AT"/>
    <property type="match status" value="1"/>
</dbReference>
<dbReference type="InterPro" id="IPR029058">
    <property type="entry name" value="AB_hydrolase_fold"/>
</dbReference>
<evidence type="ECO:0000256" key="4">
    <source>
        <dbReference type="ARBA" id="ARBA00023194"/>
    </source>
</evidence>
<dbReference type="Gene3D" id="3.40.47.10">
    <property type="match status" value="2"/>
</dbReference>
<dbReference type="GO" id="GO:0033068">
    <property type="term" value="P:macrolide biosynthetic process"/>
    <property type="evidence" value="ECO:0007669"/>
    <property type="project" value="UniProtKB-ARBA"/>
</dbReference>
<dbReference type="InterPro" id="IPR020806">
    <property type="entry name" value="PKS_PP-bd"/>
</dbReference>
<feature type="domain" description="Carrier" evidence="8">
    <location>
        <begin position="2141"/>
        <end position="2216"/>
    </location>
</feature>
<dbReference type="SUPFAM" id="SSF53474">
    <property type="entry name" value="alpha/beta-Hydrolases"/>
    <property type="match status" value="1"/>
</dbReference>
<dbReference type="Gene3D" id="3.30.70.3290">
    <property type="match status" value="2"/>
</dbReference>
<keyword evidence="6" id="KW-0012">Acyltransferase</keyword>
<dbReference type="Pfam" id="PF16197">
    <property type="entry name" value="KAsynt_C_assoc"/>
    <property type="match status" value="1"/>
</dbReference>
<reference evidence="10 11" key="1">
    <citation type="submission" date="2015-07" db="EMBL/GenBank/DDBJ databases">
        <authorList>
            <person name="Noorani M."/>
        </authorList>
    </citation>
    <scope>NUCLEOTIDE SEQUENCE [LARGE SCALE GENOMIC DNA]</scope>
    <source>
        <strain evidence="10 11">NRRL B-24567</strain>
    </source>
</reference>
<feature type="region of interest" description="Disordered" evidence="7">
    <location>
        <begin position="580"/>
        <end position="606"/>
    </location>
</feature>
<evidence type="ECO:0000256" key="1">
    <source>
        <dbReference type="ARBA" id="ARBA00022450"/>
    </source>
</evidence>
<evidence type="ECO:0000313" key="11">
    <source>
        <dbReference type="Proteomes" id="UP000037773"/>
    </source>
</evidence>
<feature type="domain" description="Ketosynthase family 3 (KS3)" evidence="9">
    <location>
        <begin position="2235"/>
        <end position="2661"/>
    </location>
</feature>
<dbReference type="GO" id="GO:0006633">
    <property type="term" value="P:fatty acid biosynthetic process"/>
    <property type="evidence" value="ECO:0007669"/>
    <property type="project" value="InterPro"/>
</dbReference>
<keyword evidence="3" id="KW-0808">Transferase</keyword>
<dbReference type="InterPro" id="IPR036736">
    <property type="entry name" value="ACP-like_sf"/>
</dbReference>
<dbReference type="InterPro" id="IPR016036">
    <property type="entry name" value="Malonyl_transacylase_ACP-bd"/>
</dbReference>
<dbReference type="InterPro" id="IPR036291">
    <property type="entry name" value="NAD(P)-bd_dom_sf"/>
</dbReference>
<feature type="domain" description="Ketosynthase family 3 (KS3)" evidence="9">
    <location>
        <begin position="722"/>
        <end position="1147"/>
    </location>
</feature>
<keyword evidence="2" id="KW-0597">Phosphoprotein</keyword>
<dbReference type="Gene3D" id="1.10.1200.10">
    <property type="entry name" value="ACP-like"/>
    <property type="match status" value="2"/>
</dbReference>
<dbReference type="Pfam" id="PF18369">
    <property type="entry name" value="PKS_DE"/>
    <property type="match status" value="1"/>
</dbReference>
<feature type="non-terminal residue" evidence="10">
    <location>
        <position position="1"/>
    </location>
</feature>
<dbReference type="SUPFAM" id="SSF53901">
    <property type="entry name" value="Thiolase-like"/>
    <property type="match status" value="2"/>
</dbReference>
<dbReference type="PROSITE" id="PS50075">
    <property type="entry name" value="CARRIER"/>
    <property type="match status" value="2"/>
</dbReference>
<dbReference type="SUPFAM" id="SSF51735">
    <property type="entry name" value="NAD(P)-binding Rossmann-fold domains"/>
    <property type="match status" value="4"/>
</dbReference>
<dbReference type="SMART" id="SM00822">
    <property type="entry name" value="PKS_KR"/>
    <property type="match status" value="2"/>
</dbReference>
<sequence length="2816" mass="290805">LRRMLLAVGQAHTRGVAVDFSPVFDGTGAVRTELPTYAFQRERFWLSGTRPTADRSGATGGRSDAVDRLWEELTAAEPARLAATLSVTPQALDEVLPALTAWRDGRTRERRVDSWRHRVAWRPLDVPPAAAPPGRWLAVCPSQEAEGAAADVVSGLAALGLDLTVVTAEGPGQSRAALAAALTEAAGERPLAGVLSLLADEQHPHPEHPSLPGALALTLALVQALGDAGTDAPLWCVTRGTAVIEAGERPGAAAHAAVAGLGRCAALEHPDRWGGSIDLPQKPDERTLRRLCAVLASVTDEDQVAVRATGVHGRRLLPAPAHGKTPVPDRAFGHGTVLVTGGTGGVGSHVARWLAAHGADHLLLVGRRGPRAPGADALRAELEESGTSVTVAACDVTDPRQVTELLGALPPDRPLTAVVHAAGVLDDGVLDALTPARLSVSLRAKVTAADVLHRATADLDLSAFVVFTSLMGVVGNAGQANYAAANAALESFVASRRADGLPGTALAWGAWAAGEGMLADGVAGRLRDRGLSSMDPTVAVTAIGRALTQDDALVVVADADWRRFAGTAGPRAATLLSELTGRDDDRVESRPDTSDGSKASAGSEGALRGQLAAVPVAERARFVTDLVRTHAAAVLRHTTPDAVHPERAFTELGFDSLTAVELRNRLAAATDVRLPATVLFDRPTPAVLAEHLLCELGTVGGPGIASGPAPDARTGTSTASDDEPIAVVGMGCRFPGGVTRPEELWRLLTEGRDAVTDWPSDRGWDTAGLYDPDPDRPGTTYCTRGAFVTDAAGFDAGFFGISPREALAMDPQQRLLLETAWEAAEHAGQDPTALRGRRVGVFVGTNGQDYPGLVGADPEVSEGHLLTGNTASVMSGRISYVLGLQGPALTVDTACSSSLVAVHLATQALRRGDCEQAFAGGVTVMSTPRLFVEFSRQRGLARDGRCKAFGAGADGTAWGEGAGVLLLERLSEARRRGHRVLAVIRGSAVNQDGASNGLTAPNGPAQQTVVRAALADAGLRPDQVDAVEAHGTGTVLGDPIEAQALQAVHAGRPAGRPLWLGSVKSNIGHTQAAAGVAGLMKMVLALGAGELPGTLHADEPNPHIDWSAGAVRLLTGPTPWPRTDEPRRAGVSSFGISGTNAHIVVEQAPSAETPAADDAPGTGITVPLLLSARTPDALRAQAARLRTHLTAMYPGPGATSLGEHSGRFADVSHALATRRAALDHRAAVLGHDPGALLAALEALADGASSGRLVTGHAGAPGRTAFLFPGQGSQRPGAGAGLYRTEPAFADALDDVLTHLAPHLSPDLAVPLRDIMFAAPGTGHAALLDRTGCTQPALFALQVALFRLMEHWGVRPDALLGHSIGELAAAHVAGVLGLSDACALVAARGRLMDALPGGGAMVAVEADEEEVRTLLADAGADADGVSVAAVNGPCSTVLSGDRTPVLRLAGVFRARGRRTKELAVSHAFHSVRMEAMLDAFRSVAHRVTYAPPRIPVISNLTGERAPADQLCDPEYWVRQVRGTVRFLDGARTLLAESTTSCLELGPAGVLSGLIEECRTPEDDCRAVPLLREGRTEAESLAAALAALHVRGVPVDWSVGTPAHTPPLDLPTYPFQHRRYWPAPRPAVTASPADPADAWTHRVTWRALPDPAPARLSGSWLLVVPEAAVGAPLAEACGAALTGHGADVSVLAVPDGTDRSGLAARVPSGMTGVLSLLAPVTGPGTTLQLVQALGDAGADAPLWCVTTGAVAVDDSGPDRPEQAQVWGLGRVAALEHPRRWGGLVDLPEQLDDTAMRRLCALLAGAVRAPDDGGADRCAEDQVAVRADGLYGRRLVREPAAGGDGRTAEGGARAWTVRGTVLVTGGTGGLGAQVARRLARGGADHLVLTSRRGARAPGAAELVRELTAAGTRTTVAACDVADRPALADLLARLAADGDTVRAVFHAAGVTSATRIEDCTPALLTEETAAKVRGTVHLDALLGDGLEAFVLFSSVSAVWGSAGQATYAAANAFLDAAAARRRAQGRAATCVAWGPWAGPGMAQGETGAQLRRLGLVPMAPEAALDALWRALERDDSGLAVADMDWARFAPTFRSGRESALFGDLLEATTEPANGPVAAAGRDSETDAAVRWRERLAVLPGAERQRLLTELVRTEAAAVLGHDSPVAVDAGRPFHDLGFDSLTAVELRNRLAAATGLTLPASTVFDHPTATVLGHHLLTELNGAAPEDSEGAPSVPATATEPLAVIGMACRFPGGVRSPEDLWDLVVGERDTIGPLPDDRGWPLDALYDPDPAREGTFYTTGGGFLDGAGDFDAEFFGISPREALAMDPQQRLLLETSWEALERAGLDPGSLRGSQGGVYLGVAGQGYGTGPRDAAADVEGHLLSGTVTSVASGRIAYTLGIEGPAVTVETACSSSLVALHLAGQALRAGECSFALVGGAAVMASPDAFVEFSRQRGLSPDGRCKSFADAADGTGWGEGVGVVVVERLSEARRRGHRVLAVVRGSAVNQDGASNGLTAPSGPAQERVLRRALAATGLTGGDVDLVEAHGTGTTLGDPIEAQALLAVYGQDRPAERPLWLGSLKSNIGHTQAAAGVAGVIKTVMALRHGLMPRTLHVDVPSTKVDWSKGAVRLLTEARPWEETGRPRRAGVSSFGMSGTNAHVVLELAPEGHRVLDGGRAPGEAPASAPLVAVTAPEPVPGDAVVLPLSAASAPALRAQARRLRDHAEATPGTSLADLAHALATTRTAFRHRAAVTGRTRQEILGALTALGAGAPAPGAVLGRAGEARTVFVFPGQGSQWPGMARELLASDAVFAARIAECA</sequence>
<keyword evidence="1" id="KW-0596">Phosphopantetheine</keyword>
<dbReference type="InterPro" id="IPR014031">
    <property type="entry name" value="Ketoacyl_synth_C"/>
</dbReference>
<dbReference type="InterPro" id="IPR016035">
    <property type="entry name" value="Acyl_Trfase/lysoPLipase"/>
</dbReference>
<evidence type="ECO:0000259" key="8">
    <source>
        <dbReference type="PROSITE" id="PS50075"/>
    </source>
</evidence>
<dbReference type="PROSITE" id="PS00012">
    <property type="entry name" value="PHOSPHOPANTETHEINE"/>
    <property type="match status" value="2"/>
</dbReference>
<feature type="non-terminal residue" evidence="10">
    <location>
        <position position="2816"/>
    </location>
</feature>
<dbReference type="Pfam" id="PF02801">
    <property type="entry name" value="Ketoacyl-synt_C"/>
    <property type="match status" value="2"/>
</dbReference>
<keyword evidence="4" id="KW-0045">Antibiotic biosynthesis</keyword>
<dbReference type="InterPro" id="IPR050091">
    <property type="entry name" value="PKS_NRPS_Biosynth_Enz"/>
</dbReference>
<feature type="compositionally biased region" description="Basic and acidic residues" evidence="7">
    <location>
        <begin position="580"/>
        <end position="595"/>
    </location>
</feature>
<dbReference type="PROSITE" id="PS00606">
    <property type="entry name" value="KS3_1"/>
    <property type="match status" value="2"/>
</dbReference>
<feature type="domain" description="Carrier" evidence="8">
    <location>
        <begin position="621"/>
        <end position="696"/>
    </location>
</feature>
<comment type="caution">
    <text evidence="10">The sequence shown here is derived from an EMBL/GenBank/DDBJ whole genome shotgun (WGS) entry which is preliminary data.</text>
</comment>
<dbReference type="SUPFAM" id="SSF47336">
    <property type="entry name" value="ACP-like"/>
    <property type="match status" value="2"/>
</dbReference>
<keyword evidence="5" id="KW-0511">Multifunctional enzyme</keyword>
<dbReference type="Pfam" id="PF00109">
    <property type="entry name" value="ketoacyl-synt"/>
    <property type="match status" value="2"/>
</dbReference>
<dbReference type="InterPro" id="IPR041618">
    <property type="entry name" value="PKS_DE"/>
</dbReference>
<dbReference type="Pfam" id="PF00698">
    <property type="entry name" value="Acyl_transf_1"/>
    <property type="match status" value="2"/>
</dbReference>
<gene>
    <name evidence="10" type="ORF">ADK41_36040</name>
</gene>
<evidence type="ECO:0000256" key="5">
    <source>
        <dbReference type="ARBA" id="ARBA00023268"/>
    </source>
</evidence>
<dbReference type="GO" id="GO:0004312">
    <property type="term" value="F:fatty acid synthase activity"/>
    <property type="evidence" value="ECO:0007669"/>
    <property type="project" value="TreeGrafter"/>
</dbReference>
<evidence type="ECO:0000256" key="3">
    <source>
        <dbReference type="ARBA" id="ARBA00022679"/>
    </source>
</evidence>
<dbReference type="InterPro" id="IPR013968">
    <property type="entry name" value="PKS_KR"/>
</dbReference>
<dbReference type="InterPro" id="IPR014043">
    <property type="entry name" value="Acyl_transferase_dom"/>
</dbReference>
<dbReference type="Pfam" id="PF22621">
    <property type="entry name" value="CurL-like_PKS_C"/>
    <property type="match status" value="1"/>
</dbReference>
<organism evidence="10 11">
    <name type="scientific">Streptomyces caelestis</name>
    <dbReference type="NCBI Taxonomy" id="36816"/>
    <lineage>
        <taxon>Bacteria</taxon>
        <taxon>Bacillati</taxon>
        <taxon>Actinomycetota</taxon>
        <taxon>Actinomycetes</taxon>
        <taxon>Kitasatosporales</taxon>
        <taxon>Streptomycetaceae</taxon>
        <taxon>Streptomyces</taxon>
    </lineage>
</organism>
<dbReference type="SMART" id="SM00823">
    <property type="entry name" value="PKS_PP"/>
    <property type="match status" value="2"/>
</dbReference>
<dbReference type="Gene3D" id="3.40.50.720">
    <property type="entry name" value="NAD(P)-binding Rossmann-like Domain"/>
    <property type="match status" value="2"/>
</dbReference>
<dbReference type="SMART" id="SM00825">
    <property type="entry name" value="PKS_KS"/>
    <property type="match status" value="2"/>
</dbReference>
<dbReference type="InterPro" id="IPR020841">
    <property type="entry name" value="PKS_Beta-ketoAc_synthase_dom"/>
</dbReference>
<accession>A0A0M8QD86</accession>
<name>A0A0M8QD86_9ACTN</name>
<dbReference type="Proteomes" id="UP000037773">
    <property type="component" value="Unassembled WGS sequence"/>
</dbReference>
<protein>
    <submittedName>
        <fullName evidence="10">Polyketide synthase</fullName>
    </submittedName>
</protein>
<evidence type="ECO:0000256" key="6">
    <source>
        <dbReference type="ARBA" id="ARBA00023315"/>
    </source>
</evidence>
<dbReference type="InterPro" id="IPR001227">
    <property type="entry name" value="Ac_transferase_dom_sf"/>
</dbReference>
<dbReference type="InterPro" id="IPR018201">
    <property type="entry name" value="Ketoacyl_synth_AS"/>
</dbReference>
<dbReference type="CDD" id="cd00833">
    <property type="entry name" value="PKS"/>
    <property type="match status" value="2"/>
</dbReference>
<dbReference type="FunFam" id="3.40.47.10:FF:000019">
    <property type="entry name" value="Polyketide synthase type I"/>
    <property type="match status" value="2"/>
</dbReference>
<evidence type="ECO:0000256" key="7">
    <source>
        <dbReference type="SAM" id="MobiDB-lite"/>
    </source>
</evidence>
<dbReference type="PANTHER" id="PTHR43775:SF51">
    <property type="entry name" value="INACTIVE PHENOLPHTHIOCEROL SYNTHESIS POLYKETIDE SYNTHASE TYPE I PKS1-RELATED"/>
    <property type="match status" value="1"/>
</dbReference>
<dbReference type="InterPro" id="IPR009081">
    <property type="entry name" value="PP-bd_ACP"/>
</dbReference>
<keyword evidence="11" id="KW-1185">Reference proteome</keyword>
<dbReference type="PROSITE" id="PS52004">
    <property type="entry name" value="KS3_2"/>
    <property type="match status" value="2"/>
</dbReference>
<dbReference type="InterPro" id="IPR032821">
    <property type="entry name" value="PKS_assoc"/>
</dbReference>
<dbReference type="FunFam" id="1.10.1200.10:FF:000007">
    <property type="entry name" value="Probable polyketide synthase pks17"/>
    <property type="match status" value="2"/>
</dbReference>
<evidence type="ECO:0000259" key="9">
    <source>
        <dbReference type="PROSITE" id="PS52004"/>
    </source>
</evidence>
<dbReference type="SUPFAM" id="SSF52151">
    <property type="entry name" value="FabD/lysophospholipase-like"/>
    <property type="match status" value="2"/>
</dbReference>
<dbReference type="OrthoDB" id="9778690at2"/>
<dbReference type="SMART" id="SM01294">
    <property type="entry name" value="PKS_PP_betabranch"/>
    <property type="match status" value="2"/>
</dbReference>
<dbReference type="Pfam" id="PF00550">
    <property type="entry name" value="PP-binding"/>
    <property type="match status" value="2"/>
</dbReference>
<proteinExistence type="predicted"/>
<dbReference type="InterPro" id="IPR016039">
    <property type="entry name" value="Thiolase-like"/>
</dbReference>
<dbReference type="InterPro" id="IPR057326">
    <property type="entry name" value="KR_dom"/>
</dbReference>
<dbReference type="GO" id="GO:0004315">
    <property type="term" value="F:3-oxoacyl-[acyl-carrier-protein] synthase activity"/>
    <property type="evidence" value="ECO:0007669"/>
    <property type="project" value="InterPro"/>
</dbReference>
<evidence type="ECO:0000313" key="10">
    <source>
        <dbReference type="EMBL" id="KOT27814.1"/>
    </source>
</evidence>
<dbReference type="EMBL" id="LGCN01000262">
    <property type="protein sequence ID" value="KOT27814.1"/>
    <property type="molecule type" value="Genomic_DNA"/>
</dbReference>